<dbReference type="Proteomes" id="UP000326340">
    <property type="component" value="Unassembled WGS sequence"/>
</dbReference>
<feature type="compositionally biased region" description="Basic and acidic residues" evidence="1">
    <location>
        <begin position="31"/>
        <end position="43"/>
    </location>
</feature>
<evidence type="ECO:0000256" key="1">
    <source>
        <dbReference type="SAM" id="MobiDB-lite"/>
    </source>
</evidence>
<organism evidence="2 3">
    <name type="scientific">Colletotrichum shisoi</name>
    <dbReference type="NCBI Taxonomy" id="2078593"/>
    <lineage>
        <taxon>Eukaryota</taxon>
        <taxon>Fungi</taxon>
        <taxon>Dikarya</taxon>
        <taxon>Ascomycota</taxon>
        <taxon>Pezizomycotina</taxon>
        <taxon>Sordariomycetes</taxon>
        <taxon>Hypocreomycetidae</taxon>
        <taxon>Glomerellales</taxon>
        <taxon>Glomerellaceae</taxon>
        <taxon>Colletotrichum</taxon>
        <taxon>Colletotrichum destructivum species complex</taxon>
    </lineage>
</organism>
<accession>A0A5Q4BYX2</accession>
<dbReference type="AlphaFoldDB" id="A0A5Q4BYX2"/>
<sequence>MTTHFVVPFSRRQERSVACSSSQASGTKGAGKGESESPHDQPHKRNHQVLASAVTRMVFKKGRLTVTPAQAIAVCHATAPSGAQGGTRDSGPRDTQFASTTVSDKTNCGSHESKRMNIEALESLRKANLTIPHLHRGWDAVHALFDDTKDNVLAQHQDLIF</sequence>
<keyword evidence="3" id="KW-1185">Reference proteome</keyword>
<name>A0A5Q4BYX2_9PEZI</name>
<proteinExistence type="predicted"/>
<comment type="caution">
    <text evidence="2">The sequence shown here is derived from an EMBL/GenBank/DDBJ whole genome shotgun (WGS) entry which is preliminary data.</text>
</comment>
<evidence type="ECO:0000313" key="3">
    <source>
        <dbReference type="Proteomes" id="UP000326340"/>
    </source>
</evidence>
<dbReference type="OrthoDB" id="265761at2759"/>
<feature type="compositionally biased region" description="Polar residues" evidence="1">
    <location>
        <begin position="96"/>
        <end position="110"/>
    </location>
</feature>
<dbReference type="EMBL" id="PUHP01000185">
    <property type="protein sequence ID" value="TQN72292.1"/>
    <property type="molecule type" value="Genomic_DNA"/>
</dbReference>
<feature type="region of interest" description="Disordered" evidence="1">
    <location>
        <begin position="1"/>
        <end position="46"/>
    </location>
</feature>
<protein>
    <submittedName>
        <fullName evidence="2">Uncharacterized protein</fullName>
    </submittedName>
</protein>
<evidence type="ECO:0000313" key="2">
    <source>
        <dbReference type="EMBL" id="TQN72292.1"/>
    </source>
</evidence>
<feature type="region of interest" description="Disordered" evidence="1">
    <location>
        <begin position="79"/>
        <end position="110"/>
    </location>
</feature>
<reference evidence="2 3" key="1">
    <citation type="journal article" date="2019" name="Sci. Rep.">
        <title>Colletotrichum shisoi sp. nov., an anthracnose pathogen of Perilla frutescens in Japan: molecular phylogenetic, morphological and genomic evidence.</title>
        <authorList>
            <person name="Gan P."/>
            <person name="Tsushima A."/>
            <person name="Hiroyama R."/>
            <person name="Narusaka M."/>
            <person name="Takano Y."/>
            <person name="Narusaka Y."/>
            <person name="Kawaradani M."/>
            <person name="Damm U."/>
            <person name="Shirasu K."/>
        </authorList>
    </citation>
    <scope>NUCLEOTIDE SEQUENCE [LARGE SCALE GENOMIC DNA]</scope>
    <source>
        <strain evidence="2 3">PG-2018a</strain>
    </source>
</reference>
<gene>
    <name evidence="2" type="ORF">CSHISOI_03188</name>
</gene>